<dbReference type="GO" id="GO:0005506">
    <property type="term" value="F:iron ion binding"/>
    <property type="evidence" value="ECO:0007669"/>
    <property type="project" value="InterPro"/>
</dbReference>
<evidence type="ECO:0000256" key="3">
    <source>
        <dbReference type="ARBA" id="ARBA00022964"/>
    </source>
</evidence>
<dbReference type="Gene3D" id="2.60.120.620">
    <property type="entry name" value="q2cbj1_9rhob like domain"/>
    <property type="match status" value="1"/>
</dbReference>
<dbReference type="PANTHER" id="PTHR10869:SF236">
    <property type="entry name" value="PROLYL 4-HYDROXYLASE ALPHA SUBUNIT DOMAIN-CONTAINING PROTEIN"/>
    <property type="match status" value="1"/>
</dbReference>
<keyword evidence="2" id="KW-0479">Metal-binding</keyword>
<dbReference type="Proteomes" id="UP000238937">
    <property type="component" value="Unassembled WGS sequence"/>
</dbReference>
<evidence type="ECO:0000256" key="2">
    <source>
        <dbReference type="ARBA" id="ARBA00022723"/>
    </source>
</evidence>
<gene>
    <name evidence="7" type="ORF">C7B77_17390</name>
</gene>
<keyword evidence="3" id="KW-0223">Dioxygenase</keyword>
<keyword evidence="8" id="KW-1185">Reference proteome</keyword>
<comment type="cofactor">
    <cofactor evidence="1">
        <name>L-ascorbate</name>
        <dbReference type="ChEBI" id="CHEBI:38290"/>
    </cofactor>
</comment>
<dbReference type="GO" id="GO:0004656">
    <property type="term" value="F:procollagen-proline 4-dioxygenase activity"/>
    <property type="evidence" value="ECO:0007669"/>
    <property type="project" value="TreeGrafter"/>
</dbReference>
<evidence type="ECO:0000256" key="1">
    <source>
        <dbReference type="ARBA" id="ARBA00001961"/>
    </source>
</evidence>
<evidence type="ECO:0000259" key="6">
    <source>
        <dbReference type="SMART" id="SM00702"/>
    </source>
</evidence>
<dbReference type="Pfam" id="PF13640">
    <property type="entry name" value="2OG-FeII_Oxy_3"/>
    <property type="match status" value="1"/>
</dbReference>
<evidence type="ECO:0000313" key="8">
    <source>
        <dbReference type="Proteomes" id="UP000238937"/>
    </source>
</evidence>
<evidence type="ECO:0000256" key="5">
    <source>
        <dbReference type="ARBA" id="ARBA00023004"/>
    </source>
</evidence>
<evidence type="ECO:0000313" key="7">
    <source>
        <dbReference type="EMBL" id="PSB54690.1"/>
    </source>
</evidence>
<sequence>MNLTATKIDDGIFTIESVFSPAECRSLIDRAEAIGFEAATVRTSDGPMMMTNIRNNDRVVMQDTALASQMWQRIHYLLPTIDSSLPCSVDPQLRFYRYHPGQQFKRHKDGAVTNSLGQTSKLSYMIYLNDACEGGDTAFREYYAVDGISHKQEFIVTPTVGMALLFRHERRHEGTPVTAGIKYVLRSDVLYA</sequence>
<dbReference type="AlphaFoldDB" id="A0A2T1GBJ0"/>
<organism evidence="7 8">
    <name type="scientific">Chamaesiphon polymorphus CCALA 037</name>
    <dbReference type="NCBI Taxonomy" id="2107692"/>
    <lineage>
        <taxon>Bacteria</taxon>
        <taxon>Bacillati</taxon>
        <taxon>Cyanobacteriota</taxon>
        <taxon>Cyanophyceae</taxon>
        <taxon>Gomontiellales</taxon>
        <taxon>Chamaesiphonaceae</taxon>
        <taxon>Chamaesiphon</taxon>
    </lineage>
</organism>
<dbReference type="InterPro" id="IPR045054">
    <property type="entry name" value="P4HA-like"/>
</dbReference>
<dbReference type="OrthoDB" id="255432at2"/>
<dbReference type="PANTHER" id="PTHR10869">
    <property type="entry name" value="PROLYL 4-HYDROXYLASE ALPHA SUBUNIT"/>
    <property type="match status" value="1"/>
</dbReference>
<reference evidence="7 8" key="1">
    <citation type="submission" date="2018-03" db="EMBL/GenBank/DDBJ databases">
        <title>The ancient ancestry and fast evolution of plastids.</title>
        <authorList>
            <person name="Moore K.R."/>
            <person name="Magnabosco C."/>
            <person name="Momper L."/>
            <person name="Gold D.A."/>
            <person name="Bosak T."/>
            <person name="Fournier G.P."/>
        </authorList>
    </citation>
    <scope>NUCLEOTIDE SEQUENCE [LARGE SCALE GENOMIC DNA]</scope>
    <source>
        <strain evidence="7 8">CCALA 037</strain>
    </source>
</reference>
<dbReference type="SMART" id="SM00702">
    <property type="entry name" value="P4Hc"/>
    <property type="match status" value="1"/>
</dbReference>
<name>A0A2T1GBJ0_9CYAN</name>
<dbReference type="InterPro" id="IPR006620">
    <property type="entry name" value="Pro_4_hyd_alph"/>
</dbReference>
<accession>A0A2T1GBJ0</accession>
<keyword evidence="5" id="KW-0408">Iron</keyword>
<comment type="caution">
    <text evidence="7">The sequence shown here is derived from an EMBL/GenBank/DDBJ whole genome shotgun (WGS) entry which is preliminary data.</text>
</comment>
<dbReference type="GO" id="GO:0031418">
    <property type="term" value="F:L-ascorbic acid binding"/>
    <property type="evidence" value="ECO:0007669"/>
    <property type="project" value="InterPro"/>
</dbReference>
<keyword evidence="4" id="KW-0560">Oxidoreductase</keyword>
<feature type="domain" description="Prolyl 4-hydroxylase alpha subunit" evidence="6">
    <location>
        <begin position="10"/>
        <end position="190"/>
    </location>
</feature>
<dbReference type="InterPro" id="IPR044862">
    <property type="entry name" value="Pro_4_hyd_alph_FE2OG_OXY"/>
</dbReference>
<dbReference type="RefSeq" id="WP_106307518.1">
    <property type="nucleotide sequence ID" value="NZ_PVWO01000240.1"/>
</dbReference>
<proteinExistence type="predicted"/>
<evidence type="ECO:0000256" key="4">
    <source>
        <dbReference type="ARBA" id="ARBA00023002"/>
    </source>
</evidence>
<dbReference type="EMBL" id="PVWO01000240">
    <property type="protein sequence ID" value="PSB54690.1"/>
    <property type="molecule type" value="Genomic_DNA"/>
</dbReference>
<protein>
    <submittedName>
        <fullName evidence="7">Proline hydroxylase</fullName>
    </submittedName>
</protein>